<feature type="region of interest" description="Disordered" evidence="2">
    <location>
        <begin position="1"/>
        <end position="24"/>
    </location>
</feature>
<dbReference type="Proteomes" id="UP000186817">
    <property type="component" value="Unassembled WGS sequence"/>
</dbReference>
<dbReference type="OrthoDB" id="441354at2759"/>
<keyword evidence="4" id="KW-1185">Reference proteome</keyword>
<feature type="region of interest" description="Disordered" evidence="2">
    <location>
        <begin position="155"/>
        <end position="216"/>
    </location>
</feature>
<comment type="caution">
    <text evidence="3">The sequence shown here is derived from an EMBL/GenBank/DDBJ whole genome shotgun (WGS) entry which is preliminary data.</text>
</comment>
<feature type="region of interest" description="Disordered" evidence="2">
    <location>
        <begin position="498"/>
        <end position="523"/>
    </location>
</feature>
<feature type="coiled-coil region" evidence="1">
    <location>
        <begin position="572"/>
        <end position="675"/>
    </location>
</feature>
<evidence type="ECO:0000313" key="4">
    <source>
        <dbReference type="Proteomes" id="UP000186817"/>
    </source>
</evidence>
<reference evidence="3 4" key="1">
    <citation type="submission" date="2016-02" db="EMBL/GenBank/DDBJ databases">
        <title>Genome analysis of coral dinoflagellate symbionts highlights evolutionary adaptations to a symbiotic lifestyle.</title>
        <authorList>
            <person name="Aranda M."/>
            <person name="Li Y."/>
            <person name="Liew Y.J."/>
            <person name="Baumgarten S."/>
            <person name="Simakov O."/>
            <person name="Wilson M."/>
            <person name="Piel J."/>
            <person name="Ashoor H."/>
            <person name="Bougouffa S."/>
            <person name="Bajic V.B."/>
            <person name="Ryu T."/>
            <person name="Ravasi T."/>
            <person name="Bayer T."/>
            <person name="Micklem G."/>
            <person name="Kim H."/>
            <person name="Bhak J."/>
            <person name="Lajeunesse T.C."/>
            <person name="Voolstra C.R."/>
        </authorList>
    </citation>
    <scope>NUCLEOTIDE SEQUENCE [LARGE SCALE GENOMIC DNA]</scope>
    <source>
        <strain evidence="3 4">CCMP2467</strain>
    </source>
</reference>
<feature type="coiled-coil region" evidence="1">
    <location>
        <begin position="216"/>
        <end position="284"/>
    </location>
</feature>
<organism evidence="3 4">
    <name type="scientific">Symbiodinium microadriaticum</name>
    <name type="common">Dinoflagellate</name>
    <name type="synonym">Zooxanthella microadriatica</name>
    <dbReference type="NCBI Taxonomy" id="2951"/>
    <lineage>
        <taxon>Eukaryota</taxon>
        <taxon>Sar</taxon>
        <taxon>Alveolata</taxon>
        <taxon>Dinophyceae</taxon>
        <taxon>Suessiales</taxon>
        <taxon>Symbiodiniaceae</taxon>
        <taxon>Symbiodinium</taxon>
    </lineage>
</organism>
<protein>
    <submittedName>
        <fullName evidence="3">Uncharacterized protein</fullName>
    </submittedName>
</protein>
<feature type="region of interest" description="Disordered" evidence="2">
    <location>
        <begin position="1256"/>
        <end position="1296"/>
    </location>
</feature>
<feature type="region of interest" description="Disordered" evidence="2">
    <location>
        <begin position="1120"/>
        <end position="1151"/>
    </location>
</feature>
<accession>A0A1Q9DIT3</accession>
<evidence type="ECO:0000256" key="2">
    <source>
        <dbReference type="SAM" id="MobiDB-lite"/>
    </source>
</evidence>
<dbReference type="EMBL" id="LSRX01000518">
    <property type="protein sequence ID" value="OLP95065.1"/>
    <property type="molecule type" value="Genomic_DNA"/>
</dbReference>
<feature type="compositionally biased region" description="Polar residues" evidence="2">
    <location>
        <begin position="1284"/>
        <end position="1293"/>
    </location>
</feature>
<sequence>MAKATLPVPDIAAEDGDQLPTLLTPRKRQLLLDAKMAAAKTETTSHSKPKLQERRPGFRSEPLTLQPGLKFYSPPVEEIPDVPDPESRRHRLAKGGKEPETVVFERLSCCDVVAQEWSALQGLWRQLRRDVAEARTASIHSASTALEQAAGDITEDAGSEGGLYGSRSARLPSGEEDDAEGSHHGSRRGQRNLPPASAWSEDGKAGRGGSGDPPGLARAAQRLAKLEEELDLQQQELKRNHQMERGEDGGVLLVGHALLHQRQLEKLAAQRDICRKELQELLEAASREGWSDEQLAACEKLAARCQDLDHALRSCTEKSALLREDAQKVLTSKGGSSAFGAAIAAAFNASDAELQAALSEALRRMANFEHDLEQQRAALKRRRKKEPGAMADDESLTALVVEKGQALAQCQDFAEKMPAQAWNLIVSTWHGKLTDGLERLAMRADVEGVEDSSEDEDARQRRRLLVDRGEAVDPSAALQEARRRLAQLAEEAERQRLGLKRRQRRARGEEGSDDDSSLEEQTLRSSAISAWGDAAGKSGEIERLKAAQRGMGRSAWTDDPAASPDDFYPSSLAEAKQRLAGFEEQLRAQQKSLRRLEQQKRSGQADDVLLAEHALLNQGALEALAAERGRCRRQLQKLLQVAEAEGWSEDQRAAYDQLVAQCQRLEESFKSLDQTAEMLQQGTEEAVAAPGATSAIEALKAALSGKVDDPELRAALDVALKRLASFDSDLEQQRAALKRRRVRSSSSTSDATELSALVELIDGRSGALSQCEDFAHKLPSELWQLILSLWRGKLTDDLRHLLETILGPDVVQDDASEDGGDGRRSRLGFNRDEPVDTDAALREARRRLMQLAEEEARQRARLTRRRKPQGEEQDQVSPGSEDPGSRSRRLQVKPAFDNEEARRAVAEAARRLANFEDQLELQRCGLQRRRVQKQSGEVDDVTLLGYALLHHGELESLAAERQGCLSDCDQLLQVASREGWSSEDIGACEQLAARCRDLDDSFRPCAQTAAQLKQDASKAAPLRLEDSDRQAALEEALRRVARFDHDVEAQREALRRRRRKGGTGEAAVDAVLASLLEQRREARLQCEELGRDSPSEAWSLIDSLWSGKLTESLEQLTVHVSVPVQEPSSEDSQRSGRQPGRSDGVDASAEMAEARRRLAQLSEDAERQRLGLRARRRRGKAEEAVKEELEQIAASGAEFGALAVEHCEGLQDQEKSLSEVMQKDSEAMDEIEAWRQLVGLEELQAAASKMSERLQDEATGKTVADLTGLGPSQSRLKRQGTKGDFSTDTSAAKQQCEEMKARLLELREEEEERQRLLLQRRQRRKRQEPPEDAEEAALESEARSRELLLKAHAPRNSANLCRHLLKK</sequence>
<evidence type="ECO:0000313" key="3">
    <source>
        <dbReference type="EMBL" id="OLP95065.1"/>
    </source>
</evidence>
<feature type="region of interest" description="Disordered" evidence="2">
    <location>
        <begin position="811"/>
        <end position="838"/>
    </location>
</feature>
<keyword evidence="1" id="KW-0175">Coiled coil</keyword>
<feature type="compositionally biased region" description="Basic and acidic residues" evidence="2">
    <location>
        <begin position="820"/>
        <end position="838"/>
    </location>
</feature>
<feature type="region of interest" description="Disordered" evidence="2">
    <location>
        <begin position="1319"/>
        <end position="1342"/>
    </location>
</feature>
<feature type="coiled-coil region" evidence="1">
    <location>
        <begin position="1033"/>
        <end position="1092"/>
    </location>
</feature>
<feature type="coiled-coil region" evidence="1">
    <location>
        <begin position="358"/>
        <end position="385"/>
    </location>
</feature>
<evidence type="ECO:0000256" key="1">
    <source>
        <dbReference type="SAM" id="Coils"/>
    </source>
</evidence>
<feature type="region of interest" description="Disordered" evidence="2">
    <location>
        <begin position="1348"/>
        <end position="1367"/>
    </location>
</feature>
<proteinExistence type="predicted"/>
<name>A0A1Q9DIT3_SYMMI</name>
<feature type="region of interest" description="Disordered" evidence="2">
    <location>
        <begin position="37"/>
        <end position="97"/>
    </location>
</feature>
<gene>
    <name evidence="3" type="ORF">AK812_SmicGene22866</name>
</gene>
<feature type="region of interest" description="Disordered" evidence="2">
    <location>
        <begin position="857"/>
        <end position="899"/>
    </location>
</feature>